<evidence type="ECO:0000256" key="2">
    <source>
        <dbReference type="SAM" id="Phobius"/>
    </source>
</evidence>
<dbReference type="PANTHER" id="PTHR21385">
    <property type="entry name" value="ZINC FINGER PROTEIN-RELATED"/>
    <property type="match status" value="1"/>
</dbReference>
<feature type="domain" description="C2H2-type" evidence="4">
    <location>
        <begin position="85"/>
        <end position="108"/>
    </location>
</feature>
<gene>
    <name evidence="6" type="primary">LOC106478344</name>
</gene>
<evidence type="ECO:0000259" key="4">
    <source>
        <dbReference type="PROSITE" id="PS50157"/>
    </source>
</evidence>
<proteinExistence type="predicted"/>
<dbReference type="PROSITE" id="PS00028">
    <property type="entry name" value="ZINC_FINGER_C2H2_1"/>
    <property type="match status" value="1"/>
</dbReference>
<keyword evidence="5" id="KW-1185">Reference proteome</keyword>
<evidence type="ECO:0000313" key="6">
    <source>
        <dbReference type="RefSeq" id="XP_022237649.1"/>
    </source>
</evidence>
<dbReference type="RefSeq" id="XP_022237649.1">
    <property type="nucleotide sequence ID" value="XM_022381941.1"/>
</dbReference>
<protein>
    <submittedName>
        <fullName evidence="6">Uncharacterized protein LOC106478344</fullName>
    </submittedName>
</protein>
<feature type="chain" id="PRO_5046335533" evidence="3">
    <location>
        <begin position="23"/>
        <end position="330"/>
    </location>
</feature>
<keyword evidence="3" id="KW-0732">Signal</keyword>
<keyword evidence="1" id="KW-0863">Zinc-finger</keyword>
<reference evidence="6" key="1">
    <citation type="submission" date="2025-08" db="UniProtKB">
        <authorList>
            <consortium name="RefSeq"/>
        </authorList>
    </citation>
    <scope>IDENTIFICATION</scope>
    <source>
        <tissue evidence="6">Muscle</tissue>
    </source>
</reference>
<sequence length="330" mass="38290">MHRKYIFAEVVILLLLSHVGWNGPSTTTISCSREKSRIVRNIIQKKVLPVLSKYRVSLPLDCPFHKQRDVFWWPDEITDSEHNEWTCPACGQKFHCEERLASHWDDTHVTVPDKAYVQTEDAVCLSDFCDIMRCGVMEFRLLKRGWLQKLVPTKELSTSSSKTEDSSSSKIKKHHKRDCNEKHMETLQHKCRAVIRQCIVGLLATLSLKDFQDIEEDLNKAVCFYLSCENLWDDSLQQGGHILLLFCIIVGIILVGGFCLCYYIVWILFDSPPAEEMYYNGLLFGPQRVASQTSDAGDVPYQHYRYHRIPNDVRSSRDAEDRNNHWLPQH</sequence>
<dbReference type="InterPro" id="IPR013087">
    <property type="entry name" value="Znf_C2H2_type"/>
</dbReference>
<keyword evidence="1" id="KW-0862">Zinc</keyword>
<dbReference type="PANTHER" id="PTHR21385:SF0">
    <property type="entry name" value="RE51073P"/>
    <property type="match status" value="1"/>
</dbReference>
<organism evidence="5 6">
    <name type="scientific">Limulus polyphemus</name>
    <name type="common">Atlantic horseshoe crab</name>
    <dbReference type="NCBI Taxonomy" id="6850"/>
    <lineage>
        <taxon>Eukaryota</taxon>
        <taxon>Metazoa</taxon>
        <taxon>Ecdysozoa</taxon>
        <taxon>Arthropoda</taxon>
        <taxon>Chelicerata</taxon>
        <taxon>Merostomata</taxon>
        <taxon>Xiphosura</taxon>
        <taxon>Limulidae</taxon>
        <taxon>Limulus</taxon>
    </lineage>
</organism>
<dbReference type="GeneID" id="106478344"/>
<feature type="transmembrane region" description="Helical" evidence="2">
    <location>
        <begin position="242"/>
        <end position="269"/>
    </location>
</feature>
<keyword evidence="2" id="KW-0812">Transmembrane</keyword>
<keyword evidence="2" id="KW-1133">Transmembrane helix</keyword>
<evidence type="ECO:0000256" key="1">
    <source>
        <dbReference type="PROSITE-ProRule" id="PRU00042"/>
    </source>
</evidence>
<keyword evidence="1" id="KW-0479">Metal-binding</keyword>
<accession>A0ABM1S1Z4</accession>
<evidence type="ECO:0000256" key="3">
    <source>
        <dbReference type="SAM" id="SignalP"/>
    </source>
</evidence>
<feature type="signal peptide" evidence="3">
    <location>
        <begin position="1"/>
        <end position="22"/>
    </location>
</feature>
<dbReference type="PROSITE" id="PS51257">
    <property type="entry name" value="PROKAR_LIPOPROTEIN"/>
    <property type="match status" value="1"/>
</dbReference>
<dbReference type="Proteomes" id="UP000694941">
    <property type="component" value="Unplaced"/>
</dbReference>
<keyword evidence="2" id="KW-0472">Membrane</keyword>
<name>A0ABM1S1Z4_LIMPO</name>
<dbReference type="PROSITE" id="PS50157">
    <property type="entry name" value="ZINC_FINGER_C2H2_2"/>
    <property type="match status" value="1"/>
</dbReference>
<evidence type="ECO:0000313" key="5">
    <source>
        <dbReference type="Proteomes" id="UP000694941"/>
    </source>
</evidence>